<sequence length="41" mass="4875">MSSSWRDQYLYFKAGAYIQDNYGEDDEGGRVTFFHLNSLHR</sequence>
<protein>
    <submittedName>
        <fullName evidence="3">Polysaccharide lyase family 7 protein</fullName>
    </submittedName>
</protein>
<feature type="domain" description="Alginate lyase 2" evidence="1">
    <location>
        <begin position="3"/>
        <end position="38"/>
    </location>
</feature>
<dbReference type="RefSeq" id="WP_242408931.1">
    <property type="nucleotide sequence ID" value="NZ_CAJQNA010000242.1"/>
</dbReference>
<name>A0AA42TYU5_ECTOL</name>
<organism evidence="3 4">
    <name type="scientific">Ectopseudomonas oleovorans</name>
    <name type="common">Pseudomonas oleovorans</name>
    <dbReference type="NCBI Taxonomy" id="301"/>
    <lineage>
        <taxon>Bacteria</taxon>
        <taxon>Pseudomonadati</taxon>
        <taxon>Pseudomonadota</taxon>
        <taxon>Gammaproteobacteria</taxon>
        <taxon>Pseudomonadales</taxon>
        <taxon>Pseudomonadaceae</taxon>
        <taxon>Ectopseudomonas</taxon>
    </lineage>
</organism>
<dbReference type="AlphaFoldDB" id="A0AA42TYU5"/>
<dbReference type="Proteomes" id="UP001159292">
    <property type="component" value="Unassembled WGS sequence"/>
</dbReference>
<evidence type="ECO:0000259" key="1">
    <source>
        <dbReference type="Pfam" id="PF08787"/>
    </source>
</evidence>
<evidence type="ECO:0000313" key="2">
    <source>
        <dbReference type="EMBL" id="MDH0569398.1"/>
    </source>
</evidence>
<keyword evidence="3" id="KW-0456">Lyase</keyword>
<gene>
    <name evidence="3" type="ORF">N5J11_19430</name>
    <name evidence="2" type="ORF">N7671_19860</name>
</gene>
<dbReference type="Proteomes" id="UP001161697">
    <property type="component" value="Unassembled WGS sequence"/>
</dbReference>
<proteinExistence type="predicted"/>
<reference evidence="3" key="1">
    <citation type="submission" date="2022-09" db="EMBL/GenBank/DDBJ databases">
        <title>Intensive care unit water sources are persistently colonized with multi-drug resistant bacteria and are the site of extensive horizontal gene transfer of antibiotic resistance genes.</title>
        <authorList>
            <person name="Diorio-Toth L."/>
        </authorList>
    </citation>
    <scope>NUCLEOTIDE SEQUENCE</scope>
    <source>
        <strain evidence="3">GD03704</strain>
        <strain evidence="2">GD04000</strain>
    </source>
</reference>
<dbReference type="EMBL" id="JAOEET010000079">
    <property type="protein sequence ID" value="MDH0569398.1"/>
    <property type="molecule type" value="Genomic_DNA"/>
</dbReference>
<dbReference type="GO" id="GO:0016829">
    <property type="term" value="F:lyase activity"/>
    <property type="evidence" value="ECO:0007669"/>
    <property type="project" value="UniProtKB-KW"/>
</dbReference>
<dbReference type="InterPro" id="IPR014895">
    <property type="entry name" value="Alginate_lyase_2"/>
</dbReference>
<accession>A0AA42TYU5</accession>
<evidence type="ECO:0000313" key="4">
    <source>
        <dbReference type="Proteomes" id="UP001161697"/>
    </source>
</evidence>
<evidence type="ECO:0000313" key="3">
    <source>
        <dbReference type="EMBL" id="MDH1341326.1"/>
    </source>
</evidence>
<comment type="caution">
    <text evidence="3">The sequence shown here is derived from an EMBL/GenBank/DDBJ whole genome shotgun (WGS) entry which is preliminary data.</text>
</comment>
<dbReference type="EMBL" id="JAOCJE010000001">
    <property type="protein sequence ID" value="MDH1341326.1"/>
    <property type="molecule type" value="Genomic_DNA"/>
</dbReference>
<dbReference type="Pfam" id="PF08787">
    <property type="entry name" value="Alginate_lyase2"/>
    <property type="match status" value="1"/>
</dbReference>